<organism evidence="2 3">
    <name type="scientific">Halocaridina rubra</name>
    <name type="common">Hawaiian red shrimp</name>
    <dbReference type="NCBI Taxonomy" id="373956"/>
    <lineage>
        <taxon>Eukaryota</taxon>
        <taxon>Metazoa</taxon>
        <taxon>Ecdysozoa</taxon>
        <taxon>Arthropoda</taxon>
        <taxon>Crustacea</taxon>
        <taxon>Multicrustacea</taxon>
        <taxon>Malacostraca</taxon>
        <taxon>Eumalacostraca</taxon>
        <taxon>Eucarida</taxon>
        <taxon>Decapoda</taxon>
        <taxon>Pleocyemata</taxon>
        <taxon>Caridea</taxon>
        <taxon>Atyoidea</taxon>
        <taxon>Atyidae</taxon>
        <taxon>Halocaridina</taxon>
    </lineage>
</organism>
<feature type="non-terminal residue" evidence="2">
    <location>
        <position position="1"/>
    </location>
</feature>
<feature type="region of interest" description="Disordered" evidence="1">
    <location>
        <begin position="24"/>
        <end position="55"/>
    </location>
</feature>
<proteinExistence type="predicted"/>
<evidence type="ECO:0000256" key="1">
    <source>
        <dbReference type="SAM" id="MobiDB-lite"/>
    </source>
</evidence>
<dbReference type="Proteomes" id="UP001381693">
    <property type="component" value="Unassembled WGS sequence"/>
</dbReference>
<evidence type="ECO:0000313" key="2">
    <source>
        <dbReference type="EMBL" id="KAK7065934.1"/>
    </source>
</evidence>
<dbReference type="AlphaFoldDB" id="A0AAN8ZWE4"/>
<evidence type="ECO:0000313" key="3">
    <source>
        <dbReference type="Proteomes" id="UP001381693"/>
    </source>
</evidence>
<dbReference type="EMBL" id="JAXCGZ010019615">
    <property type="protein sequence ID" value="KAK7065934.1"/>
    <property type="molecule type" value="Genomic_DNA"/>
</dbReference>
<comment type="caution">
    <text evidence="2">The sequence shown here is derived from an EMBL/GenBank/DDBJ whole genome shotgun (WGS) entry which is preliminary data.</text>
</comment>
<name>A0AAN8ZWE4_HALRR</name>
<accession>A0AAN8ZWE4</accession>
<keyword evidence="3" id="KW-1185">Reference proteome</keyword>
<reference evidence="2 3" key="1">
    <citation type="submission" date="2023-11" db="EMBL/GenBank/DDBJ databases">
        <title>Halocaridina rubra genome assembly.</title>
        <authorList>
            <person name="Smith C."/>
        </authorList>
    </citation>
    <scope>NUCLEOTIDE SEQUENCE [LARGE SCALE GENOMIC DNA]</scope>
    <source>
        <strain evidence="2">EP-1</strain>
        <tissue evidence="2">Whole</tissue>
    </source>
</reference>
<protein>
    <submittedName>
        <fullName evidence="2">Uncharacterized protein</fullName>
    </submittedName>
</protein>
<gene>
    <name evidence="2" type="ORF">SK128_009395</name>
</gene>
<sequence>ESGYQDITCDEEEWDRQEDQLFEPAGEMQVTLDSSDSEDGGGGDECPQGGTKHGASGWKKILICENNYC</sequence>